<evidence type="ECO:0000313" key="2">
    <source>
        <dbReference type="Proteomes" id="UP000002654"/>
    </source>
</evidence>
<sequence>MELAVIARSVRYTIYTPYMSAKIDATSLVRVVGIYAMIISDFCLGSPVLSFTIPPNPSAIASLFCAAAAARSAFQAYHALPAAFLARPCSS</sequence>
<reference evidence="1 2" key="1">
    <citation type="journal article" date="2011" name="PLoS ONE">
        <title>The complete genome sequence of Thermoproteus tenax: a physiologically versatile member of the Crenarchaeota.</title>
        <authorList>
            <person name="Siebers B."/>
            <person name="Zaparty M."/>
            <person name="Raddatz G."/>
            <person name="Tjaden B."/>
            <person name="Albers S.V."/>
            <person name="Bell S.D."/>
            <person name="Blombach F."/>
            <person name="Kletzin A."/>
            <person name="Kyrpides N."/>
            <person name="Lanz C."/>
            <person name="Plagens A."/>
            <person name="Rampp M."/>
            <person name="Rosinus A."/>
            <person name="von Jan M."/>
            <person name="Makarova K.S."/>
            <person name="Klenk H.P."/>
            <person name="Schuster S.C."/>
            <person name="Hensel R."/>
        </authorList>
    </citation>
    <scope>NUCLEOTIDE SEQUENCE [LARGE SCALE GENOMIC DNA]</scope>
    <source>
        <strain evidence="2">ATCC 35583 / DSM 2078 / JCM 9277 / NBRC 100435 / Kra 1</strain>
    </source>
</reference>
<dbReference type="KEGG" id="ttn:TTX_1329"/>
<dbReference type="EMBL" id="FN869859">
    <property type="protein sequence ID" value="CCC81967.1"/>
    <property type="molecule type" value="Genomic_DNA"/>
</dbReference>
<proteinExistence type="predicted"/>
<dbReference type="HOGENOM" id="CLU_2420212_0_0_2"/>
<dbReference type="Proteomes" id="UP000002654">
    <property type="component" value="Chromosome"/>
</dbReference>
<organism evidence="1 2">
    <name type="scientific">Thermoproteus tenax (strain ATCC 35583 / DSM 2078 / JCM 9277 / NBRC 100435 / Kra 1)</name>
    <dbReference type="NCBI Taxonomy" id="768679"/>
    <lineage>
        <taxon>Archaea</taxon>
        <taxon>Thermoproteota</taxon>
        <taxon>Thermoprotei</taxon>
        <taxon>Thermoproteales</taxon>
        <taxon>Thermoproteaceae</taxon>
        <taxon>Thermoproteus</taxon>
    </lineage>
</organism>
<dbReference type="PaxDb" id="768679-TTX_1329"/>
<accession>G4RK72</accession>
<name>G4RK72_THETK</name>
<gene>
    <name evidence="1" type="ordered locus">TTX_1329</name>
</gene>
<evidence type="ECO:0000313" key="1">
    <source>
        <dbReference type="EMBL" id="CCC81967.1"/>
    </source>
</evidence>
<keyword evidence="2" id="KW-1185">Reference proteome</keyword>
<protein>
    <submittedName>
        <fullName evidence="1">Uncharacterized protein</fullName>
    </submittedName>
</protein>
<dbReference type="AlphaFoldDB" id="G4RK72"/>